<dbReference type="EMBL" id="KZ824535">
    <property type="protein sequence ID" value="RAK94307.1"/>
    <property type="molecule type" value="Genomic_DNA"/>
</dbReference>
<proteinExistence type="predicted"/>
<protein>
    <submittedName>
        <fullName evidence="1">Uncharacterized protein</fullName>
    </submittedName>
</protein>
<name>A0ACD1IVH9_9EURO</name>
<organism evidence="1 2">
    <name type="scientific">Aspergillus costaricaensis CBS 115574</name>
    <dbReference type="NCBI Taxonomy" id="1448317"/>
    <lineage>
        <taxon>Eukaryota</taxon>
        <taxon>Fungi</taxon>
        <taxon>Dikarya</taxon>
        <taxon>Ascomycota</taxon>
        <taxon>Pezizomycotina</taxon>
        <taxon>Eurotiomycetes</taxon>
        <taxon>Eurotiomycetidae</taxon>
        <taxon>Eurotiales</taxon>
        <taxon>Aspergillaceae</taxon>
        <taxon>Aspergillus</taxon>
        <taxon>Aspergillus subgen. Circumdati</taxon>
    </lineage>
</organism>
<dbReference type="Proteomes" id="UP000249748">
    <property type="component" value="Unassembled WGS sequence"/>
</dbReference>
<sequence length="161" mass="18454">MDLVATPQADIIHKIDNKILELKKGGLSREDQKVLKSGRLQFVWEDHRECSKTSVTVWRKTRACGAYKELQDVSDHLFFATVLVVTPTECGKTSFQAVLDSLVCLENYEEYQFRLGSKAQKFLESTAAEQGFAGNHRYINFIQSLFPQRELRQIQTPRALD</sequence>
<evidence type="ECO:0000313" key="1">
    <source>
        <dbReference type="EMBL" id="RAK94307.1"/>
    </source>
</evidence>
<reference evidence="1" key="1">
    <citation type="submission" date="2018-02" db="EMBL/GenBank/DDBJ databases">
        <title>The genomes of Aspergillus section Nigri reveals drivers in fungal speciation.</title>
        <authorList>
            <consortium name="DOE Joint Genome Institute"/>
            <person name="Vesth T.C."/>
            <person name="Nybo J."/>
            <person name="Theobald S."/>
            <person name="Brandl J."/>
            <person name="Frisvad J.C."/>
            <person name="Nielsen K.F."/>
            <person name="Lyhne E.K."/>
            <person name="Kogle M.E."/>
            <person name="Kuo A."/>
            <person name="Riley R."/>
            <person name="Clum A."/>
            <person name="Nolan M."/>
            <person name="Lipzen A."/>
            <person name="Salamov A."/>
            <person name="Henrissat B."/>
            <person name="Wiebenga A."/>
            <person name="De vries R.P."/>
            <person name="Grigoriev I.V."/>
            <person name="Mortensen U.H."/>
            <person name="Andersen M.R."/>
            <person name="Baker S.E."/>
        </authorList>
    </citation>
    <scope>NUCLEOTIDE SEQUENCE</scope>
    <source>
        <strain evidence="1">CBS 115574</strain>
    </source>
</reference>
<keyword evidence="2" id="KW-1185">Reference proteome</keyword>
<gene>
    <name evidence="1" type="ORF">BO79DRAFT_184799</name>
</gene>
<evidence type="ECO:0000313" key="2">
    <source>
        <dbReference type="Proteomes" id="UP000249748"/>
    </source>
</evidence>
<accession>A0ACD1IVH9</accession>